<dbReference type="InterPro" id="IPR000700">
    <property type="entry name" value="PAS-assoc_C"/>
</dbReference>
<dbReference type="PROSITE" id="PS50113">
    <property type="entry name" value="PAC"/>
    <property type="match status" value="1"/>
</dbReference>
<dbReference type="Gene3D" id="3.20.20.450">
    <property type="entry name" value="EAL domain"/>
    <property type="match status" value="1"/>
</dbReference>
<dbReference type="PROSITE" id="PS50883">
    <property type="entry name" value="EAL"/>
    <property type="match status" value="1"/>
</dbReference>
<keyword evidence="3" id="KW-0129">CBS domain</keyword>
<dbReference type="FunFam" id="3.30.70.270:FF:000001">
    <property type="entry name" value="Diguanylate cyclase domain protein"/>
    <property type="match status" value="1"/>
</dbReference>
<dbReference type="CDD" id="cd01949">
    <property type="entry name" value="GGDEF"/>
    <property type="match status" value="1"/>
</dbReference>
<reference evidence="8 9" key="1">
    <citation type="journal article" date="2015" name="Stand. Genomic Sci.">
        <title>Genomic Encyclopedia of Bacterial and Archaeal Type Strains, Phase III: the genomes of soil and plant-associated and newly described type strains.</title>
        <authorList>
            <person name="Whitman W.B."/>
            <person name="Woyke T."/>
            <person name="Klenk H.P."/>
            <person name="Zhou Y."/>
            <person name="Lilburn T.G."/>
            <person name="Beck B.J."/>
            <person name="De Vos P."/>
            <person name="Vandamme P."/>
            <person name="Eisen J.A."/>
            <person name="Garrity G."/>
            <person name="Hugenholtz P."/>
            <person name="Kyrpides N.C."/>
        </authorList>
    </citation>
    <scope>NUCLEOTIDE SEQUENCE [LARGE SCALE GENOMIC DNA]</scope>
    <source>
        <strain evidence="8 9">CGMCC 1.6858</strain>
    </source>
</reference>
<dbReference type="InterPro" id="IPR000644">
    <property type="entry name" value="CBS_dom"/>
</dbReference>
<dbReference type="AlphaFoldDB" id="A0A562QPI2"/>
<dbReference type="PROSITE" id="PS50887">
    <property type="entry name" value="GGDEF"/>
    <property type="match status" value="1"/>
</dbReference>
<dbReference type="SUPFAM" id="SSF54631">
    <property type="entry name" value="CBS-domain pair"/>
    <property type="match status" value="1"/>
</dbReference>
<dbReference type="PROSITE" id="PS51371">
    <property type="entry name" value="CBS"/>
    <property type="match status" value="1"/>
</dbReference>
<evidence type="ECO:0000256" key="2">
    <source>
        <dbReference type="ARBA" id="ARBA00004533"/>
    </source>
</evidence>
<dbReference type="Pfam" id="PF00563">
    <property type="entry name" value="EAL"/>
    <property type="match status" value="1"/>
</dbReference>
<dbReference type="InterPro" id="IPR052155">
    <property type="entry name" value="Biofilm_reg_signaling"/>
</dbReference>
<comment type="cofactor">
    <cofactor evidence="1">
        <name>Mg(2+)</name>
        <dbReference type="ChEBI" id="CHEBI:18420"/>
    </cofactor>
</comment>
<dbReference type="Gene3D" id="3.30.70.270">
    <property type="match status" value="1"/>
</dbReference>
<dbReference type="InterPro" id="IPR035919">
    <property type="entry name" value="EAL_sf"/>
</dbReference>
<comment type="caution">
    <text evidence="8">The sequence shown here is derived from an EMBL/GenBank/DDBJ whole genome shotgun (WGS) entry which is preliminary data.</text>
</comment>
<dbReference type="SUPFAM" id="SSF55785">
    <property type="entry name" value="PYP-like sensor domain (PAS domain)"/>
    <property type="match status" value="1"/>
</dbReference>
<dbReference type="Proteomes" id="UP000316905">
    <property type="component" value="Unassembled WGS sequence"/>
</dbReference>
<proteinExistence type="predicted"/>
<organism evidence="8 9">
    <name type="scientific">Pseudomonas duriflava</name>
    <dbReference type="NCBI Taxonomy" id="459528"/>
    <lineage>
        <taxon>Bacteria</taxon>
        <taxon>Pseudomonadati</taxon>
        <taxon>Pseudomonadota</taxon>
        <taxon>Gammaproteobacteria</taxon>
        <taxon>Pseudomonadales</taxon>
        <taxon>Pseudomonadaceae</taxon>
        <taxon>Pseudomonas</taxon>
    </lineage>
</organism>
<evidence type="ECO:0000259" key="4">
    <source>
        <dbReference type="PROSITE" id="PS50113"/>
    </source>
</evidence>
<dbReference type="PANTHER" id="PTHR44757:SF2">
    <property type="entry name" value="BIOFILM ARCHITECTURE MAINTENANCE PROTEIN MBAA"/>
    <property type="match status" value="1"/>
</dbReference>
<keyword evidence="9" id="KW-1185">Reference proteome</keyword>
<evidence type="ECO:0000256" key="3">
    <source>
        <dbReference type="PROSITE-ProRule" id="PRU00703"/>
    </source>
</evidence>
<dbReference type="SUPFAM" id="SSF55073">
    <property type="entry name" value="Nucleotide cyclase"/>
    <property type="match status" value="1"/>
</dbReference>
<evidence type="ECO:0000313" key="9">
    <source>
        <dbReference type="Proteomes" id="UP000316905"/>
    </source>
</evidence>
<dbReference type="InterPro" id="IPR029787">
    <property type="entry name" value="Nucleotide_cyclase"/>
</dbReference>
<dbReference type="CDD" id="cd01948">
    <property type="entry name" value="EAL"/>
    <property type="match status" value="1"/>
</dbReference>
<dbReference type="SMART" id="SM00267">
    <property type="entry name" value="GGDEF"/>
    <property type="match status" value="1"/>
</dbReference>
<dbReference type="GO" id="GO:0005886">
    <property type="term" value="C:plasma membrane"/>
    <property type="evidence" value="ECO:0007669"/>
    <property type="project" value="UniProtKB-SubCell"/>
</dbReference>
<feature type="domain" description="EAL" evidence="5">
    <location>
        <begin position="453"/>
        <end position="705"/>
    </location>
</feature>
<comment type="subcellular location">
    <subcellularLocation>
        <location evidence="2">Cell inner membrane</location>
    </subcellularLocation>
</comment>
<dbReference type="InterPro" id="IPR001633">
    <property type="entry name" value="EAL_dom"/>
</dbReference>
<dbReference type="InterPro" id="IPR000160">
    <property type="entry name" value="GGDEF_dom"/>
</dbReference>
<feature type="domain" description="CBS" evidence="7">
    <location>
        <begin position="19"/>
        <end position="80"/>
    </location>
</feature>
<dbReference type="Gene3D" id="3.30.450.20">
    <property type="entry name" value="PAS domain"/>
    <property type="match status" value="1"/>
</dbReference>
<dbReference type="InterPro" id="IPR035965">
    <property type="entry name" value="PAS-like_dom_sf"/>
</dbReference>
<dbReference type="Gene3D" id="3.10.580.10">
    <property type="entry name" value="CBS-domain"/>
    <property type="match status" value="1"/>
</dbReference>
<protein>
    <submittedName>
        <fullName evidence="8">Response regulator receiver modulated diguanylate cyclase/phosphodiesterase</fullName>
    </submittedName>
</protein>
<sequence length="726" mass="81806">MGIRFHHAPERSEMDLVSLLKKVAPLNMAMTVGEVADRLMTVENQRYLCLPVVDDFNVPIGLVSRYKLQDIFLKRYGRDLWERRSVLEIMNSTPLLISLDMGLEEAADAVTAQLQYPITEDFILIEKDGTYLGLGMVMDLTRAMARYLSRNRQVLIRAQQIAGLGSWEWNARSDIIYWSPQITPFIGVKTTLTHAPLRDVISIFTAESQEKLISFFHPSSRYLEHLPTLELKLQSADGELRFFELQGEHFNDPETGEHHAVGTLLDITERRISEERLAQLANFDHLTKLPNRYLFQDRLRHAITQSLRKDSSVALLFLDIDRFKWINDALGHAAGDELLKQVAHRLTSLLRSSDTVARLGGDEFTVILENVTDSEQVAVVAEKIISSFAEKFNLDDRQVSVSTSIGIALCPSDADTIDALLKGADRAMYQAKSLGRNRYCFYTTELDREERRRFELERRLQNALEKGEFELYFQPQLDTQSSRLISAEALLRWVTHNESISPAEFIPLMESSQLIVPVGRWVLKQACLAAALWQKNGLKGVGVAVNLSVFQLRQPDFVAMVEATLAETRLSPGLLVVEVTESVLLDDQGSADALLKLSRLGVKVAIDDFGTGYSSLVYLKRFAVDTLKLDRTFVTGLTNNVDDDAIAIAVITLAHSLGLTVTAEGVETLTQQQFLRDQKCDHLQGYLISSPLPEKEFVSWALTKHASLIDSFTPYDEVYPLIKLQA</sequence>
<name>A0A562QPI2_9PSED</name>
<accession>A0A562QPI2</accession>
<dbReference type="Pfam" id="PF00571">
    <property type="entry name" value="CBS"/>
    <property type="match status" value="1"/>
</dbReference>
<gene>
    <name evidence="8" type="ORF">IQ22_00376</name>
</gene>
<evidence type="ECO:0000313" key="8">
    <source>
        <dbReference type="EMBL" id="TWI58668.1"/>
    </source>
</evidence>
<dbReference type="InterPro" id="IPR043128">
    <property type="entry name" value="Rev_trsase/Diguanyl_cyclase"/>
</dbReference>
<dbReference type="SMART" id="SM00052">
    <property type="entry name" value="EAL"/>
    <property type="match status" value="1"/>
</dbReference>
<feature type="domain" description="GGDEF" evidence="6">
    <location>
        <begin position="311"/>
        <end position="444"/>
    </location>
</feature>
<dbReference type="GO" id="GO:0003824">
    <property type="term" value="F:catalytic activity"/>
    <property type="evidence" value="ECO:0007669"/>
    <property type="project" value="UniProtKB-ARBA"/>
</dbReference>
<dbReference type="SUPFAM" id="SSF141868">
    <property type="entry name" value="EAL domain-like"/>
    <property type="match status" value="1"/>
</dbReference>
<evidence type="ECO:0000256" key="1">
    <source>
        <dbReference type="ARBA" id="ARBA00001946"/>
    </source>
</evidence>
<feature type="domain" description="PAC" evidence="4">
    <location>
        <begin position="227"/>
        <end position="279"/>
    </location>
</feature>
<evidence type="ECO:0000259" key="5">
    <source>
        <dbReference type="PROSITE" id="PS50883"/>
    </source>
</evidence>
<dbReference type="InterPro" id="IPR046342">
    <property type="entry name" value="CBS_dom_sf"/>
</dbReference>
<evidence type="ECO:0000259" key="6">
    <source>
        <dbReference type="PROSITE" id="PS50887"/>
    </source>
</evidence>
<evidence type="ECO:0000259" key="7">
    <source>
        <dbReference type="PROSITE" id="PS51371"/>
    </source>
</evidence>
<dbReference type="EMBL" id="VLKY01000001">
    <property type="protein sequence ID" value="TWI58668.1"/>
    <property type="molecule type" value="Genomic_DNA"/>
</dbReference>
<dbReference type="NCBIfam" id="TIGR00254">
    <property type="entry name" value="GGDEF"/>
    <property type="match status" value="1"/>
</dbReference>
<dbReference type="PANTHER" id="PTHR44757">
    <property type="entry name" value="DIGUANYLATE CYCLASE DGCP"/>
    <property type="match status" value="1"/>
</dbReference>
<dbReference type="Pfam" id="PF00990">
    <property type="entry name" value="GGDEF"/>
    <property type="match status" value="1"/>
</dbReference>